<dbReference type="Gene3D" id="2.30.39.10">
    <property type="entry name" value="Alpha-1-antitrypsin, domain 1"/>
    <property type="match status" value="1"/>
</dbReference>
<dbReference type="InterPro" id="IPR036186">
    <property type="entry name" value="Serpin_sf"/>
</dbReference>
<gene>
    <name evidence="3" type="ORF">GCM10022409_37230</name>
</gene>
<dbReference type="PROSITE" id="PS00284">
    <property type="entry name" value="SERPIN"/>
    <property type="match status" value="1"/>
</dbReference>
<evidence type="ECO:0000313" key="3">
    <source>
        <dbReference type="EMBL" id="GAA4047518.1"/>
    </source>
</evidence>
<evidence type="ECO:0000256" key="1">
    <source>
        <dbReference type="RuleBase" id="RU000411"/>
    </source>
</evidence>
<keyword evidence="4" id="KW-1185">Reference proteome</keyword>
<dbReference type="InterPro" id="IPR042178">
    <property type="entry name" value="Serpin_sf_1"/>
</dbReference>
<evidence type="ECO:0000313" key="4">
    <source>
        <dbReference type="Proteomes" id="UP001501469"/>
    </source>
</evidence>
<dbReference type="InterPro" id="IPR000215">
    <property type="entry name" value="Serpin_fam"/>
</dbReference>
<dbReference type="SUPFAM" id="SSF56574">
    <property type="entry name" value="Serpins"/>
    <property type="match status" value="1"/>
</dbReference>
<dbReference type="InterPro" id="IPR023796">
    <property type="entry name" value="Serpin_dom"/>
</dbReference>
<evidence type="ECO:0000259" key="2">
    <source>
        <dbReference type="SMART" id="SM00093"/>
    </source>
</evidence>
<dbReference type="PANTHER" id="PTHR11461:SF211">
    <property type="entry name" value="GH10112P-RELATED"/>
    <property type="match status" value="1"/>
</dbReference>
<protein>
    <submittedName>
        <fullName evidence="3">Serpin family protein</fullName>
    </submittedName>
</protein>
<dbReference type="Gene3D" id="3.30.497.10">
    <property type="entry name" value="Antithrombin, subunit I, domain 2"/>
    <property type="match status" value="1"/>
</dbReference>
<dbReference type="RefSeq" id="WP_345057510.1">
    <property type="nucleotide sequence ID" value="NZ_BAABDK010000029.1"/>
</dbReference>
<comment type="caution">
    <text evidence="3">The sequence shown here is derived from an EMBL/GenBank/DDBJ whole genome shotgun (WGS) entry which is preliminary data.</text>
</comment>
<dbReference type="Proteomes" id="UP001501469">
    <property type="component" value="Unassembled WGS sequence"/>
</dbReference>
<dbReference type="SMART" id="SM00093">
    <property type="entry name" value="SERPIN"/>
    <property type="match status" value="1"/>
</dbReference>
<name>A0ABP7UME8_9BACT</name>
<reference evidence="4" key="1">
    <citation type="journal article" date="2019" name="Int. J. Syst. Evol. Microbiol.">
        <title>The Global Catalogue of Microorganisms (GCM) 10K type strain sequencing project: providing services to taxonomists for standard genome sequencing and annotation.</title>
        <authorList>
            <consortium name="The Broad Institute Genomics Platform"/>
            <consortium name="The Broad Institute Genome Sequencing Center for Infectious Disease"/>
            <person name="Wu L."/>
            <person name="Ma J."/>
        </authorList>
    </citation>
    <scope>NUCLEOTIDE SEQUENCE [LARGE SCALE GENOMIC DNA]</scope>
    <source>
        <strain evidence="4">JCM 17225</strain>
    </source>
</reference>
<dbReference type="Pfam" id="PF00079">
    <property type="entry name" value="Serpin"/>
    <property type="match status" value="1"/>
</dbReference>
<dbReference type="PANTHER" id="PTHR11461">
    <property type="entry name" value="SERINE PROTEASE INHIBITOR, SERPIN"/>
    <property type="match status" value="1"/>
</dbReference>
<organism evidence="3 4">
    <name type="scientific">Hymenobacter glaciei</name>
    <dbReference type="NCBI Taxonomy" id="877209"/>
    <lineage>
        <taxon>Bacteria</taxon>
        <taxon>Pseudomonadati</taxon>
        <taxon>Bacteroidota</taxon>
        <taxon>Cytophagia</taxon>
        <taxon>Cytophagales</taxon>
        <taxon>Hymenobacteraceae</taxon>
        <taxon>Hymenobacter</taxon>
    </lineage>
</organism>
<accession>A0ABP7UME8</accession>
<comment type="similarity">
    <text evidence="1">Belongs to the serpin family.</text>
</comment>
<dbReference type="InterPro" id="IPR023795">
    <property type="entry name" value="Serpin_CS"/>
</dbReference>
<feature type="domain" description="Serpin" evidence="2">
    <location>
        <begin position="21"/>
        <end position="400"/>
    </location>
</feature>
<proteinExistence type="inferred from homology"/>
<sequence length="401" mass="43069">MSAFPIFQTDFTTVAQTASSLELLQLAVAADTEKNVAISPLGILAALALLARGADGPTKAALSDVLFGVGANTERAENAFSGWLRQLLNVEDEFLEEAGAILTLASSLWASQPFVLAPEFINAAQSLYNAEVATLDFTASTAALTVNDWVRQRTRGRIDSIVSPESLANLLPPALLLLNAVYFRARWASEFNTYDTHSGPFRLANGTTQQAQLMHQVSTDIGYQAGAGWQAIALPYLSFRRGLSMLIFHPNQPTGLPTFLASLTATNWQSWHRDFKNAPQTEVDLTLPRFRVEWNADLAPALGRLGLTNLFAPGADFAALGYDNEVGGGFIDSVLHKTFLAVDEQGTEAAAVTAIMAMGGSADAPENPPRVVVKVDSPFFYAIVDEADGMLLFAGTVNQLD</sequence>
<dbReference type="InterPro" id="IPR042185">
    <property type="entry name" value="Serpin_sf_2"/>
</dbReference>
<dbReference type="EMBL" id="BAABDK010000029">
    <property type="protein sequence ID" value="GAA4047518.1"/>
    <property type="molecule type" value="Genomic_DNA"/>
</dbReference>